<reference evidence="1" key="1">
    <citation type="journal article" date="2020" name="Stud. Mycol.">
        <title>101 Dothideomycetes genomes: a test case for predicting lifestyles and emergence of pathogens.</title>
        <authorList>
            <person name="Haridas S."/>
            <person name="Albert R."/>
            <person name="Binder M."/>
            <person name="Bloem J."/>
            <person name="Labutti K."/>
            <person name="Salamov A."/>
            <person name="Andreopoulos B."/>
            <person name="Baker S."/>
            <person name="Barry K."/>
            <person name="Bills G."/>
            <person name="Bluhm B."/>
            <person name="Cannon C."/>
            <person name="Castanera R."/>
            <person name="Culley D."/>
            <person name="Daum C."/>
            <person name="Ezra D."/>
            <person name="Gonzalez J."/>
            <person name="Henrissat B."/>
            <person name="Kuo A."/>
            <person name="Liang C."/>
            <person name="Lipzen A."/>
            <person name="Lutzoni F."/>
            <person name="Magnuson J."/>
            <person name="Mondo S."/>
            <person name="Nolan M."/>
            <person name="Ohm R."/>
            <person name="Pangilinan J."/>
            <person name="Park H.-J."/>
            <person name="Ramirez L."/>
            <person name="Alfaro M."/>
            <person name="Sun H."/>
            <person name="Tritt A."/>
            <person name="Yoshinaga Y."/>
            <person name="Zwiers L.-H."/>
            <person name="Turgeon B."/>
            <person name="Goodwin S."/>
            <person name="Spatafora J."/>
            <person name="Crous P."/>
            <person name="Grigoriev I."/>
        </authorList>
    </citation>
    <scope>NUCLEOTIDE SEQUENCE</scope>
    <source>
        <strain evidence="1">ATCC 200398</strain>
    </source>
</reference>
<dbReference type="EMBL" id="MU003527">
    <property type="protein sequence ID" value="KAF2465872.1"/>
    <property type="molecule type" value="Genomic_DNA"/>
</dbReference>
<dbReference type="Proteomes" id="UP000799755">
    <property type="component" value="Unassembled WGS sequence"/>
</dbReference>
<comment type="caution">
    <text evidence="1">The sequence shown here is derived from an EMBL/GenBank/DDBJ whole genome shotgun (WGS) entry which is preliminary data.</text>
</comment>
<organism evidence="1 2">
    <name type="scientific">Lindgomyces ingoldianus</name>
    <dbReference type="NCBI Taxonomy" id="673940"/>
    <lineage>
        <taxon>Eukaryota</taxon>
        <taxon>Fungi</taxon>
        <taxon>Dikarya</taxon>
        <taxon>Ascomycota</taxon>
        <taxon>Pezizomycotina</taxon>
        <taxon>Dothideomycetes</taxon>
        <taxon>Pleosporomycetidae</taxon>
        <taxon>Pleosporales</taxon>
        <taxon>Lindgomycetaceae</taxon>
        <taxon>Lindgomyces</taxon>
    </lineage>
</organism>
<name>A0ACB6QG54_9PLEO</name>
<protein>
    <submittedName>
        <fullName evidence="1">Uncharacterized protein</fullName>
    </submittedName>
</protein>
<evidence type="ECO:0000313" key="2">
    <source>
        <dbReference type="Proteomes" id="UP000799755"/>
    </source>
</evidence>
<accession>A0ACB6QG54</accession>
<sequence>MDLKISVWFWNVVALVDLKSIEDSSRHRARFLEPRTSGSVSRRGSTMGCPINLGLGSTIHDFSHNWCPCKGTGSNDVKDYPPIPAPEILEVVLVGRNAASAPVNPIPLWFLVRIILNICLDIDIQARSKRLDLKSEELTGDFMGHYEIFGTVGREAGLDFAMKSYPKGVNEFSRPKAIWRRSQYPSQSCLTRQLLNDEVIYLVRIPEVYTTSESPDRRDRVYVLSLFFANKSRP</sequence>
<keyword evidence="2" id="KW-1185">Reference proteome</keyword>
<gene>
    <name evidence="1" type="ORF">BDR25DRAFT_360031</name>
</gene>
<evidence type="ECO:0000313" key="1">
    <source>
        <dbReference type="EMBL" id="KAF2465872.1"/>
    </source>
</evidence>
<proteinExistence type="predicted"/>